<gene>
    <name evidence="1" type="ORF">MRB53_009614</name>
</gene>
<name>A0ACC2LPM8_PERAE</name>
<comment type="caution">
    <text evidence="1">The sequence shown here is derived from an EMBL/GenBank/DDBJ whole genome shotgun (WGS) entry which is preliminary data.</text>
</comment>
<dbReference type="EMBL" id="CM056811">
    <property type="protein sequence ID" value="KAJ8635347.1"/>
    <property type="molecule type" value="Genomic_DNA"/>
</dbReference>
<evidence type="ECO:0000313" key="2">
    <source>
        <dbReference type="Proteomes" id="UP001234297"/>
    </source>
</evidence>
<reference evidence="1 2" key="1">
    <citation type="journal article" date="2022" name="Hortic Res">
        <title>A haplotype resolved chromosomal level avocado genome allows analysis of novel avocado genes.</title>
        <authorList>
            <person name="Nath O."/>
            <person name="Fletcher S.J."/>
            <person name="Hayward A."/>
            <person name="Shaw L.M."/>
            <person name="Masouleh A.K."/>
            <person name="Furtado A."/>
            <person name="Henry R.J."/>
            <person name="Mitter N."/>
        </authorList>
    </citation>
    <scope>NUCLEOTIDE SEQUENCE [LARGE SCALE GENOMIC DNA]</scope>
    <source>
        <strain evidence="2">cv. Hass</strain>
    </source>
</reference>
<protein>
    <submittedName>
        <fullName evidence="1">Uncharacterized protein</fullName>
    </submittedName>
</protein>
<dbReference type="Proteomes" id="UP001234297">
    <property type="component" value="Chromosome 3"/>
</dbReference>
<accession>A0ACC2LPM8</accession>
<evidence type="ECO:0000313" key="1">
    <source>
        <dbReference type="EMBL" id="KAJ8635347.1"/>
    </source>
</evidence>
<organism evidence="1 2">
    <name type="scientific">Persea americana</name>
    <name type="common">Avocado</name>
    <dbReference type="NCBI Taxonomy" id="3435"/>
    <lineage>
        <taxon>Eukaryota</taxon>
        <taxon>Viridiplantae</taxon>
        <taxon>Streptophyta</taxon>
        <taxon>Embryophyta</taxon>
        <taxon>Tracheophyta</taxon>
        <taxon>Spermatophyta</taxon>
        <taxon>Magnoliopsida</taxon>
        <taxon>Magnoliidae</taxon>
        <taxon>Laurales</taxon>
        <taxon>Lauraceae</taxon>
        <taxon>Persea</taxon>
    </lineage>
</organism>
<sequence>MSHHQHQETVEVDVSGLMLLADVMIESERMENIFESFPKRQRTRNRPSSSLKVDSLHNSLNGPVLNSQSQLQVEPSKKKKRPIETNDDIDGQKPRQSISNCLNGPLTSQRQPEPSKKGRVSRPMMMIMTMNISLGNLSPTKR</sequence>
<proteinExistence type="predicted"/>
<keyword evidence="2" id="KW-1185">Reference proteome</keyword>